<dbReference type="Proteomes" id="UP000003980">
    <property type="component" value="Unassembled WGS sequence"/>
</dbReference>
<dbReference type="Pfam" id="PF00378">
    <property type="entry name" value="ECH_1"/>
    <property type="match status" value="1"/>
</dbReference>
<keyword evidence="5" id="KW-1185">Reference proteome</keyword>
<proteinExistence type="inferred from homology"/>
<dbReference type="STRING" id="671065.MetMK1DRAFT_00016430"/>
<evidence type="ECO:0000313" key="5">
    <source>
        <dbReference type="Proteomes" id="UP000003980"/>
    </source>
</evidence>
<dbReference type="EMBL" id="JH597761">
    <property type="protein sequence ID" value="EHP71139.1"/>
    <property type="molecule type" value="Genomic_DNA"/>
</dbReference>
<keyword evidence="2" id="KW-0456">Lyase</keyword>
<protein>
    <submittedName>
        <fullName evidence="4">Enoyl-CoA hydratase/carnithine racemase</fullName>
    </submittedName>
</protein>
<gene>
    <name evidence="4" type="ORF">MetMK1DRAFT_00016430</name>
</gene>
<dbReference type="InterPro" id="IPR018376">
    <property type="entry name" value="Enoyl-CoA_hyd/isom_CS"/>
</dbReference>
<dbReference type="eggNOG" id="arCOG00239">
    <property type="taxonomic scope" value="Archaea"/>
</dbReference>
<evidence type="ECO:0000313" key="4">
    <source>
        <dbReference type="EMBL" id="EHP71139.1"/>
    </source>
</evidence>
<dbReference type="PANTHER" id="PTHR11941:SF54">
    <property type="entry name" value="ENOYL-COA HYDRATASE, MITOCHONDRIAL"/>
    <property type="match status" value="1"/>
</dbReference>
<evidence type="ECO:0000256" key="2">
    <source>
        <dbReference type="ARBA" id="ARBA00023239"/>
    </source>
</evidence>
<dbReference type="GO" id="GO:0016829">
    <property type="term" value="F:lyase activity"/>
    <property type="evidence" value="ECO:0007669"/>
    <property type="project" value="UniProtKB-KW"/>
</dbReference>
<dbReference type="SUPFAM" id="SSF52096">
    <property type="entry name" value="ClpP/crotonase"/>
    <property type="match status" value="1"/>
</dbReference>
<sequence>MGLLNLNPKFFKLELNNKTGIIRLNRPPANAHNLEMLRELDNIVTEVRFDDEVDAVILTSAIPKFFSAGFDIAEIRDRSPEYVGLSSQYSKEVLWRMMTTRKLFIAAINGHCMGGGLEIAMACDLRYSSSDPSIKIGMPEINLGLIPGEGGTQMLGRIVGKSKALYLMVTGKSLSPKEAHELGIVDFLVEPEKLLEETLSFASQVSKGPLRAIGFNKLSLNEALDLPLPVAFSFERELQNQALASEDAREGAKAFLERRTPQFKGK</sequence>
<dbReference type="CDD" id="cd06558">
    <property type="entry name" value="crotonase-like"/>
    <property type="match status" value="1"/>
</dbReference>
<reference evidence="4 5" key="1">
    <citation type="submission" date="2012-01" db="EMBL/GenBank/DDBJ databases">
        <title>Improved High-Quality Draft sequence of Metallosphaera yellowstonensis MK1.</title>
        <authorList>
            <consortium name="US DOE Joint Genome Institute"/>
            <person name="Lucas S."/>
            <person name="Han J."/>
            <person name="Cheng J.-F."/>
            <person name="Goodwin L."/>
            <person name="Pitluck S."/>
            <person name="Peters L."/>
            <person name="Teshima H."/>
            <person name="Detter J.C."/>
            <person name="Han C."/>
            <person name="Tapia R."/>
            <person name="Land M."/>
            <person name="Hauser L."/>
            <person name="Kyrpides N."/>
            <person name="Kozubal M."/>
            <person name="Macur R.E."/>
            <person name="Jay Z."/>
            <person name="Inskeep W."/>
            <person name="Woyke T."/>
        </authorList>
    </citation>
    <scope>NUCLEOTIDE SEQUENCE [LARGE SCALE GENOMIC DNA]</scope>
    <source>
        <strain evidence="4 5">MK1</strain>
    </source>
</reference>
<dbReference type="InterPro" id="IPR001753">
    <property type="entry name" value="Enoyl-CoA_hydra/iso"/>
</dbReference>
<dbReference type="HOGENOM" id="CLU_009834_7_6_2"/>
<comment type="similarity">
    <text evidence="1 3">Belongs to the enoyl-CoA hydratase/isomerase family.</text>
</comment>
<dbReference type="InterPro" id="IPR029045">
    <property type="entry name" value="ClpP/crotonase-like_dom_sf"/>
</dbReference>
<evidence type="ECO:0000256" key="3">
    <source>
        <dbReference type="RuleBase" id="RU003707"/>
    </source>
</evidence>
<dbReference type="Gene3D" id="1.10.12.10">
    <property type="entry name" value="Lyase 2-enoyl-coa Hydratase, Chain A, domain 2"/>
    <property type="match status" value="1"/>
</dbReference>
<dbReference type="GO" id="GO:0006635">
    <property type="term" value="P:fatty acid beta-oxidation"/>
    <property type="evidence" value="ECO:0007669"/>
    <property type="project" value="TreeGrafter"/>
</dbReference>
<dbReference type="Gene3D" id="3.90.226.10">
    <property type="entry name" value="2-enoyl-CoA Hydratase, Chain A, domain 1"/>
    <property type="match status" value="1"/>
</dbReference>
<dbReference type="PANTHER" id="PTHR11941">
    <property type="entry name" value="ENOYL-COA HYDRATASE-RELATED"/>
    <property type="match status" value="1"/>
</dbReference>
<dbReference type="OrthoDB" id="27846at2157"/>
<dbReference type="PROSITE" id="PS00166">
    <property type="entry name" value="ENOYL_COA_HYDRATASE"/>
    <property type="match status" value="1"/>
</dbReference>
<dbReference type="AlphaFoldDB" id="H2C143"/>
<name>H2C143_9CREN</name>
<organism evidence="4 5">
    <name type="scientific">Metallosphaera yellowstonensis MK1</name>
    <dbReference type="NCBI Taxonomy" id="671065"/>
    <lineage>
        <taxon>Archaea</taxon>
        <taxon>Thermoproteota</taxon>
        <taxon>Thermoprotei</taxon>
        <taxon>Sulfolobales</taxon>
        <taxon>Sulfolobaceae</taxon>
        <taxon>Metallosphaera</taxon>
    </lineage>
</organism>
<accession>H2C143</accession>
<evidence type="ECO:0000256" key="1">
    <source>
        <dbReference type="ARBA" id="ARBA00005254"/>
    </source>
</evidence>
<dbReference type="InterPro" id="IPR014748">
    <property type="entry name" value="Enoyl-CoA_hydra_C"/>
</dbReference>
<dbReference type="RefSeq" id="WP_009072296.1">
    <property type="nucleotide sequence ID" value="NZ_JH597761.1"/>
</dbReference>